<dbReference type="SUPFAM" id="SSF56672">
    <property type="entry name" value="DNA/RNA polymerases"/>
    <property type="match status" value="1"/>
</dbReference>
<dbReference type="GO" id="GO:0003824">
    <property type="term" value="F:catalytic activity"/>
    <property type="evidence" value="ECO:0007669"/>
    <property type="project" value="UniProtKB-KW"/>
</dbReference>
<accession>A0A1W5CWS7</accession>
<dbReference type="CDD" id="cd09274">
    <property type="entry name" value="RNase_HI_RT_Ty3"/>
    <property type="match status" value="1"/>
</dbReference>
<dbReference type="AlphaFoldDB" id="A0A1W5CWS7"/>
<dbReference type="CDD" id="cd01647">
    <property type="entry name" value="RT_LTR"/>
    <property type="match status" value="1"/>
</dbReference>
<dbReference type="Pfam" id="PF00078">
    <property type="entry name" value="RVT_1"/>
    <property type="match status" value="1"/>
</dbReference>
<sequence length="473" mass="54152">MDKIDSARCQIAAELHLNGASLEDIEKALESKPYIDSLTKLPPPLHDIAELFDSRKADELPPHRDSDFEFHLKPGMSPPAGPLNLMSQDELRVLQKFLNKNLTKGFIRASSSPAAAPVLFAKKPGGRLRFCVDYQALNKVTIKNWYPLPLVQETLAQLSHAKLYTKLDVIAAFNRICVKEGHKWMTAFNTRYGLFELLVMPFGLSNAPATFQAYINKVLYPFLDVFCTAYIDNILIYSDGLTLHRKHVRLVFQALQNAGLQCDIWKCEFEVIKVNYLGLIISTSGVRIDPAKVECVTNWKEPQDVKEIQNFLGFANFYRHFIRNFSKLVKSLNDLTKKDIKFCWSETCQTNFDKLKVAFISAPILAHFDPAKQCFVETDASDFVSSGILSQRDENGVLHPVAFMSKKHSLAECNYKIYDKELLAIVRCFEEWRPELQGSAYKITVLTDHRNLEYFMTTRQLSQRQVRWSEFLS</sequence>
<keyword evidence="1" id="KW-0511">Multifunctional enzyme</keyword>
<dbReference type="Gene3D" id="3.30.70.270">
    <property type="match status" value="2"/>
</dbReference>
<dbReference type="InterPro" id="IPR041577">
    <property type="entry name" value="RT_RNaseH_2"/>
</dbReference>
<proteinExistence type="predicted"/>
<dbReference type="Proteomes" id="UP000192927">
    <property type="component" value="Unassembled WGS sequence"/>
</dbReference>
<evidence type="ECO:0000313" key="3">
    <source>
        <dbReference type="EMBL" id="SLM35318.1"/>
    </source>
</evidence>
<dbReference type="PROSITE" id="PS50878">
    <property type="entry name" value="RT_POL"/>
    <property type="match status" value="1"/>
</dbReference>
<dbReference type="PANTHER" id="PTHR37984">
    <property type="entry name" value="PROTEIN CBG26694"/>
    <property type="match status" value="1"/>
</dbReference>
<organism evidence="3 4">
    <name type="scientific">Lasallia pustulata</name>
    <dbReference type="NCBI Taxonomy" id="136370"/>
    <lineage>
        <taxon>Eukaryota</taxon>
        <taxon>Fungi</taxon>
        <taxon>Dikarya</taxon>
        <taxon>Ascomycota</taxon>
        <taxon>Pezizomycotina</taxon>
        <taxon>Lecanoromycetes</taxon>
        <taxon>OSLEUM clade</taxon>
        <taxon>Umbilicariomycetidae</taxon>
        <taxon>Umbilicariales</taxon>
        <taxon>Umbilicariaceae</taxon>
        <taxon>Lasallia</taxon>
    </lineage>
</organism>
<dbReference type="InterPro" id="IPR000477">
    <property type="entry name" value="RT_dom"/>
</dbReference>
<feature type="domain" description="Reverse transcriptase" evidence="2">
    <location>
        <begin position="102"/>
        <end position="281"/>
    </location>
</feature>
<dbReference type="Pfam" id="PF17919">
    <property type="entry name" value="RT_RNaseH_2"/>
    <property type="match status" value="1"/>
</dbReference>
<protein>
    <submittedName>
        <fullName evidence="3">Retrotransposon nucleocapsid protein</fullName>
    </submittedName>
</protein>
<reference evidence="4" key="1">
    <citation type="submission" date="2017-03" db="EMBL/GenBank/DDBJ databases">
        <authorList>
            <person name="Sharma R."/>
            <person name="Thines M."/>
        </authorList>
    </citation>
    <scope>NUCLEOTIDE SEQUENCE [LARGE SCALE GENOMIC DNA]</scope>
</reference>
<dbReference type="InterPro" id="IPR043502">
    <property type="entry name" value="DNA/RNA_pol_sf"/>
</dbReference>
<keyword evidence="4" id="KW-1185">Reference proteome</keyword>
<evidence type="ECO:0000256" key="1">
    <source>
        <dbReference type="ARBA" id="ARBA00023268"/>
    </source>
</evidence>
<dbReference type="PANTHER" id="PTHR37984:SF5">
    <property type="entry name" value="PROTEIN NYNRIN-LIKE"/>
    <property type="match status" value="1"/>
</dbReference>
<name>A0A1W5CWS7_9LECA</name>
<dbReference type="Gene3D" id="3.10.10.10">
    <property type="entry name" value="HIV Type 1 Reverse Transcriptase, subunit A, domain 1"/>
    <property type="match status" value="1"/>
</dbReference>
<dbReference type="InterPro" id="IPR050951">
    <property type="entry name" value="Retrovirus_Pol_polyprotein"/>
</dbReference>
<dbReference type="FunFam" id="3.30.70.270:FF:000063">
    <property type="entry name" value="Zinc knuckle domaincontaining protein"/>
    <property type="match status" value="1"/>
</dbReference>
<evidence type="ECO:0000259" key="2">
    <source>
        <dbReference type="PROSITE" id="PS50878"/>
    </source>
</evidence>
<dbReference type="InterPro" id="IPR043128">
    <property type="entry name" value="Rev_trsase/Diguanyl_cyclase"/>
</dbReference>
<dbReference type="EMBL" id="FWEW01000643">
    <property type="protein sequence ID" value="SLM35318.1"/>
    <property type="molecule type" value="Genomic_DNA"/>
</dbReference>
<evidence type="ECO:0000313" key="4">
    <source>
        <dbReference type="Proteomes" id="UP000192927"/>
    </source>
</evidence>